<dbReference type="InterPro" id="IPR001672">
    <property type="entry name" value="G6P_Isomerase"/>
</dbReference>
<protein>
    <recommendedName>
        <fullName evidence="4">Glucose-6-phosphate isomerase</fullName>
        <ecNumber evidence="4">5.3.1.9</ecNumber>
    </recommendedName>
</protein>
<dbReference type="PROSITE" id="PS51463">
    <property type="entry name" value="P_GLUCOSE_ISOMERASE_3"/>
    <property type="match status" value="1"/>
</dbReference>
<dbReference type="PRINTS" id="PR00662">
    <property type="entry name" value="G6PISOMERASE"/>
</dbReference>
<organism evidence="5 6">
    <name type="scientific">Aduncisulcus paluster</name>
    <dbReference type="NCBI Taxonomy" id="2918883"/>
    <lineage>
        <taxon>Eukaryota</taxon>
        <taxon>Metamonada</taxon>
        <taxon>Carpediemonas-like organisms</taxon>
        <taxon>Aduncisulcus</taxon>
    </lineage>
</organism>
<dbReference type="Proteomes" id="UP001057375">
    <property type="component" value="Unassembled WGS sequence"/>
</dbReference>
<name>A0ABQ5K6A6_9EUKA</name>
<dbReference type="CDD" id="cd05015">
    <property type="entry name" value="SIS_PGI_1"/>
    <property type="match status" value="1"/>
</dbReference>
<dbReference type="EMBL" id="BQXS01000136">
    <property type="protein sequence ID" value="GKT28060.1"/>
    <property type="molecule type" value="Genomic_DNA"/>
</dbReference>
<evidence type="ECO:0000313" key="6">
    <source>
        <dbReference type="Proteomes" id="UP001057375"/>
    </source>
</evidence>
<accession>A0ABQ5K6A6</accession>
<dbReference type="Gene3D" id="3.40.50.10490">
    <property type="entry name" value="Glucose-6-phosphate isomerase like protein, domain 1"/>
    <property type="match status" value="2"/>
</dbReference>
<dbReference type="InterPro" id="IPR046348">
    <property type="entry name" value="SIS_dom_sf"/>
</dbReference>
<evidence type="ECO:0000256" key="3">
    <source>
        <dbReference type="ARBA" id="ARBA00023235"/>
    </source>
</evidence>
<dbReference type="EC" id="5.3.1.9" evidence="4"/>
<dbReference type="PANTHER" id="PTHR11469">
    <property type="entry name" value="GLUCOSE-6-PHOSPHATE ISOMERASE"/>
    <property type="match status" value="1"/>
</dbReference>
<dbReference type="GO" id="GO:0016853">
    <property type="term" value="F:isomerase activity"/>
    <property type="evidence" value="ECO:0007669"/>
    <property type="project" value="UniProtKB-KW"/>
</dbReference>
<keyword evidence="2 4" id="KW-0324">Glycolysis</keyword>
<gene>
    <name evidence="5" type="ORF">ADUPG1_000393</name>
</gene>
<dbReference type="HAMAP" id="MF_00473">
    <property type="entry name" value="G6P_isomerase"/>
    <property type="match status" value="1"/>
</dbReference>
<keyword evidence="1 4" id="KW-0312">Gluconeogenesis</keyword>
<dbReference type="InterPro" id="IPR035482">
    <property type="entry name" value="SIS_PGI_2"/>
</dbReference>
<dbReference type="Pfam" id="PF00342">
    <property type="entry name" value="PGI"/>
    <property type="match status" value="1"/>
</dbReference>
<dbReference type="CDD" id="cd05016">
    <property type="entry name" value="SIS_PGI_2"/>
    <property type="match status" value="1"/>
</dbReference>
<dbReference type="InterPro" id="IPR035476">
    <property type="entry name" value="SIS_PGI_1"/>
</dbReference>
<evidence type="ECO:0000256" key="1">
    <source>
        <dbReference type="ARBA" id="ARBA00022432"/>
    </source>
</evidence>
<dbReference type="SUPFAM" id="SSF53697">
    <property type="entry name" value="SIS domain"/>
    <property type="match status" value="1"/>
</dbReference>
<reference evidence="5" key="1">
    <citation type="submission" date="2022-03" db="EMBL/GenBank/DDBJ databases">
        <title>Draft genome sequence of Aduncisulcus paluster, a free-living microaerophilic Fornicata.</title>
        <authorList>
            <person name="Yuyama I."/>
            <person name="Kume K."/>
            <person name="Tamura T."/>
            <person name="Inagaki Y."/>
            <person name="Hashimoto T."/>
        </authorList>
    </citation>
    <scope>NUCLEOTIDE SEQUENCE</scope>
    <source>
        <strain evidence="5">NY0171</strain>
    </source>
</reference>
<keyword evidence="6" id="KW-1185">Reference proteome</keyword>
<comment type="pathway">
    <text evidence="4">Carbohydrate degradation; glycolysis; D-glyceraldehyde 3-phosphate and glycerone phosphate from D-glucose: step 2/4.</text>
</comment>
<comment type="similarity">
    <text evidence="4">Belongs to the GPI family.</text>
</comment>
<evidence type="ECO:0000313" key="5">
    <source>
        <dbReference type="EMBL" id="GKT28060.1"/>
    </source>
</evidence>
<comment type="caution">
    <text evidence="5">The sequence shown here is derived from an EMBL/GenBank/DDBJ whole genome shotgun (WGS) entry which is preliminary data.</text>
</comment>
<dbReference type="PANTHER" id="PTHR11469:SF1">
    <property type="entry name" value="GLUCOSE-6-PHOSPHATE ISOMERASE"/>
    <property type="match status" value="1"/>
</dbReference>
<sequence length="641" mass="71810">MYRLLKEAGAPFRSPLDVNLTDLKSSVEAINFNTRILDRIDFQIEKMSSPFVFYDHESGIKIDFTHFSTVSSFDDVVPTYITEIREIFKTLKRIEKGDIVNHTEKRAVDHYNLRMSESPVIDFTHFSTVSSFDDVVPTYITEIREIFKTLKRIEKGDIVNHTEKRAVDHYNLRMSESPVVGKSLAETLKQWEDVKKLCDSIRAGELKPACGEKYSDIIFNGIGGSYLGPLMLIISAYTDQFCSVCQPKLHFISNSDPESFSKILGRVNLPTSIMVTISKSGSTAETRGNMEAFNSILEKNSLPKGEHNIAITTKLSMLDKYAAEHKFIGVFNMHNETGGRTSVGSPVGMVPCAFAGLDFSAFVKGQSHMDSLTRREDALSNPALLMAVAIHHSTITVGHKNMIVLAYCDALREFAHYLQQLWMESLGKKHDTAGRVHPEGQSVFGGVGTSEQHAFMQQVQQGIHDCFIQLISFRRRETDFPITSSGSMGRQLLSFVKGTEDALVKNKVPFFDISLLSPSLFSIGMLVALQERVVSFLAVMKRLNAYDQPGVQDGKLSAKAMDKLSLETEAAMAEGKVSFEKKSAEEVAVILKFDEVNLFFLEAILMDMCENIKLEGSYGKLKGAEMKFEFIDGQFFFTMSW</sequence>
<keyword evidence="3 4" id="KW-0413">Isomerase</keyword>
<evidence type="ECO:0000256" key="2">
    <source>
        <dbReference type="ARBA" id="ARBA00023152"/>
    </source>
</evidence>
<evidence type="ECO:0000256" key="4">
    <source>
        <dbReference type="RuleBase" id="RU000612"/>
    </source>
</evidence>
<comment type="catalytic activity">
    <reaction evidence="4">
        <text>alpha-D-glucose 6-phosphate = beta-D-fructose 6-phosphate</text>
        <dbReference type="Rhea" id="RHEA:11816"/>
        <dbReference type="ChEBI" id="CHEBI:57634"/>
        <dbReference type="ChEBI" id="CHEBI:58225"/>
        <dbReference type="EC" id="5.3.1.9"/>
    </reaction>
</comment>
<proteinExistence type="inferred from homology"/>